<evidence type="ECO:0008006" key="4">
    <source>
        <dbReference type="Google" id="ProtNLM"/>
    </source>
</evidence>
<evidence type="ECO:0000313" key="2">
    <source>
        <dbReference type="EMBL" id="TQN30708.1"/>
    </source>
</evidence>
<feature type="compositionally biased region" description="Basic and acidic residues" evidence="1">
    <location>
        <begin position="232"/>
        <end position="244"/>
    </location>
</feature>
<feature type="region of interest" description="Disordered" evidence="1">
    <location>
        <begin position="374"/>
        <end position="400"/>
    </location>
</feature>
<proteinExistence type="predicted"/>
<dbReference type="Proteomes" id="UP000317422">
    <property type="component" value="Unassembled WGS sequence"/>
</dbReference>
<evidence type="ECO:0000256" key="1">
    <source>
        <dbReference type="SAM" id="MobiDB-lite"/>
    </source>
</evidence>
<protein>
    <recommendedName>
        <fullName evidence="4">Lipoprotein</fullName>
    </recommendedName>
</protein>
<feature type="region of interest" description="Disordered" evidence="1">
    <location>
        <begin position="32"/>
        <end position="60"/>
    </location>
</feature>
<accession>A0A543NFT5</accession>
<feature type="region of interest" description="Disordered" evidence="1">
    <location>
        <begin position="223"/>
        <end position="244"/>
    </location>
</feature>
<sequence>MASVHSHRRRPGKPLRFAVVAVAFAAGTAGCSIDLSDFRPGGGEEEEASPSPTPVDAGPVLDSALEQLGSGAATVSQGQVAASEDSPVNQVSLTVTDAGAVSGTLQQGENEAEVMEADGKLFVNAPEEYWLDQEIVNPDTDKYAGNWVRVTGDQLGFDPASVLTPEQLSAALGELAPDGGEAVPEKLDGDNVYRIDLKGGDENRVWVSEEEPHRLLRLEVEELAPEGGDSGPRTRLDFSEPEEEKVREAYDTLTSAAEDSLDSSRDARIEVNWDGELDLDCEVGGKCTVNGTVTDASGDSGADGSVAVRMDATVNNDELGEKTCKDTASLDAGGNADVSCTIDYDLSPSANPQEYSVSGDALLSTRGITGDAQDKLVNTIEDSRDATLEKSDSSGDSDKG</sequence>
<keyword evidence="3" id="KW-1185">Reference proteome</keyword>
<dbReference type="AlphaFoldDB" id="A0A543NFT5"/>
<comment type="caution">
    <text evidence="2">The sequence shown here is derived from an EMBL/GenBank/DDBJ whole genome shotgun (WGS) entry which is preliminary data.</text>
</comment>
<reference evidence="2 3" key="1">
    <citation type="submission" date="2019-06" db="EMBL/GenBank/DDBJ databases">
        <title>Sequencing the genomes of 1000 actinobacteria strains.</title>
        <authorList>
            <person name="Klenk H.-P."/>
        </authorList>
    </citation>
    <scope>NUCLEOTIDE SEQUENCE [LARGE SCALE GENOMIC DNA]</scope>
    <source>
        <strain evidence="2 3">DSM 45015</strain>
    </source>
</reference>
<name>A0A543NFT5_9ACTN</name>
<evidence type="ECO:0000313" key="3">
    <source>
        <dbReference type="Proteomes" id="UP000317422"/>
    </source>
</evidence>
<organism evidence="2 3">
    <name type="scientific">Haloactinospora alba</name>
    <dbReference type="NCBI Taxonomy" id="405555"/>
    <lineage>
        <taxon>Bacteria</taxon>
        <taxon>Bacillati</taxon>
        <taxon>Actinomycetota</taxon>
        <taxon>Actinomycetes</taxon>
        <taxon>Streptosporangiales</taxon>
        <taxon>Nocardiopsidaceae</taxon>
        <taxon>Haloactinospora</taxon>
    </lineage>
</organism>
<dbReference type="EMBL" id="VFQC01000001">
    <property type="protein sequence ID" value="TQN30708.1"/>
    <property type="molecule type" value="Genomic_DNA"/>
</dbReference>
<feature type="compositionally biased region" description="Basic and acidic residues" evidence="1">
    <location>
        <begin position="381"/>
        <end position="400"/>
    </location>
</feature>
<gene>
    <name evidence="2" type="ORF">FHX37_0590</name>
</gene>